<evidence type="ECO:0000256" key="4">
    <source>
        <dbReference type="ARBA" id="ARBA00023150"/>
    </source>
</evidence>
<dbReference type="EMBL" id="HBUF01557479">
    <property type="protein sequence ID" value="CAG6760741.1"/>
    <property type="molecule type" value="Transcribed_RNA"/>
</dbReference>
<organism evidence="6">
    <name type="scientific">Cacopsylla melanoneura</name>
    <dbReference type="NCBI Taxonomy" id="428564"/>
    <lineage>
        <taxon>Eukaryota</taxon>
        <taxon>Metazoa</taxon>
        <taxon>Ecdysozoa</taxon>
        <taxon>Arthropoda</taxon>
        <taxon>Hexapoda</taxon>
        <taxon>Insecta</taxon>
        <taxon>Pterygota</taxon>
        <taxon>Neoptera</taxon>
        <taxon>Paraneoptera</taxon>
        <taxon>Hemiptera</taxon>
        <taxon>Sternorrhyncha</taxon>
        <taxon>Psylloidea</taxon>
        <taxon>Psyllidae</taxon>
        <taxon>Psyllinae</taxon>
        <taxon>Cacopsylla</taxon>
    </lineage>
</organism>
<accession>A0A8D8QYB0</accession>
<evidence type="ECO:0000256" key="1">
    <source>
        <dbReference type="ARBA" id="ARBA00005046"/>
    </source>
</evidence>
<evidence type="ECO:0000256" key="3">
    <source>
        <dbReference type="ARBA" id="ARBA00013269"/>
    </source>
</evidence>
<dbReference type="PANTHER" id="PTHR43764:SF1">
    <property type="entry name" value="MOLYBDOPTERIN MOLYBDOTRANSFERASE"/>
    <property type="match status" value="1"/>
</dbReference>
<dbReference type="PANTHER" id="PTHR43764">
    <property type="entry name" value="MOLYBDENUM COFACTOR BIOSYNTHESIS"/>
    <property type="match status" value="1"/>
</dbReference>
<dbReference type="EMBL" id="HBUF01183917">
    <property type="protein sequence ID" value="CAG6656071.1"/>
    <property type="molecule type" value="Transcribed_RNA"/>
</dbReference>
<evidence type="ECO:0000256" key="2">
    <source>
        <dbReference type="ARBA" id="ARBA00007589"/>
    </source>
</evidence>
<dbReference type="SMART" id="SM00852">
    <property type="entry name" value="MoCF_biosynth"/>
    <property type="match status" value="1"/>
</dbReference>
<dbReference type="EMBL" id="HBUF01113502">
    <property type="protein sequence ID" value="CAG6640719.1"/>
    <property type="molecule type" value="Transcribed_RNA"/>
</dbReference>
<dbReference type="AlphaFoldDB" id="A0A8D8QYB0"/>
<dbReference type="InterPro" id="IPR001453">
    <property type="entry name" value="MoaB/Mog_dom"/>
</dbReference>
<dbReference type="GO" id="GO:0061599">
    <property type="term" value="F:molybdopterin molybdotransferase activity"/>
    <property type="evidence" value="ECO:0007669"/>
    <property type="project" value="UniProtKB-EC"/>
</dbReference>
<name>A0A8D8QYB0_9HEMI</name>
<dbReference type="NCBIfam" id="TIGR00177">
    <property type="entry name" value="molyb_syn"/>
    <property type="match status" value="1"/>
</dbReference>
<proteinExistence type="inferred from homology"/>
<protein>
    <recommendedName>
        <fullName evidence="3">molybdopterin molybdotransferase</fullName>
        <ecNumber evidence="3">2.10.1.1</ecNumber>
    </recommendedName>
</protein>
<dbReference type="CDD" id="cd00886">
    <property type="entry name" value="MogA_MoaB"/>
    <property type="match status" value="1"/>
</dbReference>
<dbReference type="EMBL" id="HBUF01113500">
    <property type="protein sequence ID" value="CAG6640717.1"/>
    <property type="molecule type" value="Transcribed_RNA"/>
</dbReference>
<feature type="domain" description="MoaB/Mog" evidence="5">
    <location>
        <begin position="9"/>
        <end position="154"/>
    </location>
</feature>
<sequence length="162" mass="18125">MVNSSMTFAVLTVSDRCYRKETEDKSGPELIQLLKKHFPDAHILQTCVPDEIEEIQDKISYWVDHNGVNLILTTGGTGMSPRDVTPEAMEHLVDRRLPCLEHIIQSEGLKVTPLAMLSRPTCGIRKKTLILNFPGSAKAVKENFAAISSYLPTMLRTVQSMK</sequence>
<dbReference type="PROSITE" id="PS01078">
    <property type="entry name" value="MOCF_BIOSYNTHESIS_1"/>
    <property type="match status" value="1"/>
</dbReference>
<evidence type="ECO:0000313" key="6">
    <source>
        <dbReference type="EMBL" id="CAG6640719.1"/>
    </source>
</evidence>
<comment type="similarity">
    <text evidence="2">In the N-terminal section; belongs to the MoaB/Mog family.</text>
</comment>
<dbReference type="EC" id="2.10.1.1" evidence="3"/>
<dbReference type="SUPFAM" id="SSF53218">
    <property type="entry name" value="Molybdenum cofactor biosynthesis proteins"/>
    <property type="match status" value="1"/>
</dbReference>
<evidence type="ECO:0000259" key="5">
    <source>
        <dbReference type="SMART" id="SM00852"/>
    </source>
</evidence>
<dbReference type="Gene3D" id="3.40.980.10">
    <property type="entry name" value="MoaB/Mog-like domain"/>
    <property type="match status" value="1"/>
</dbReference>
<dbReference type="EMBL" id="HBUF01390330">
    <property type="protein sequence ID" value="CAG6733587.1"/>
    <property type="molecule type" value="Transcribed_RNA"/>
</dbReference>
<dbReference type="InterPro" id="IPR036425">
    <property type="entry name" value="MoaB/Mog-like_dom_sf"/>
</dbReference>
<comment type="pathway">
    <text evidence="1">Cofactor biosynthesis; molybdopterin biosynthesis.</text>
</comment>
<dbReference type="GO" id="GO:0006777">
    <property type="term" value="P:Mo-molybdopterin cofactor biosynthetic process"/>
    <property type="evidence" value="ECO:0007669"/>
    <property type="project" value="UniProtKB-KW"/>
</dbReference>
<keyword evidence="4" id="KW-0501">Molybdenum cofactor biosynthesis</keyword>
<dbReference type="Pfam" id="PF00994">
    <property type="entry name" value="MoCF_biosynth"/>
    <property type="match status" value="1"/>
</dbReference>
<reference evidence="6" key="1">
    <citation type="submission" date="2021-05" db="EMBL/GenBank/DDBJ databases">
        <authorList>
            <person name="Alioto T."/>
            <person name="Alioto T."/>
            <person name="Gomez Garrido J."/>
        </authorList>
    </citation>
    <scope>NUCLEOTIDE SEQUENCE</scope>
</reference>
<dbReference type="InterPro" id="IPR008284">
    <property type="entry name" value="MoCF_biosynth_CS"/>
</dbReference>
<dbReference type="InterPro" id="IPR051920">
    <property type="entry name" value="MPT_Adenylyltrnsfr/MoaC-Rel"/>
</dbReference>